<keyword evidence="8" id="KW-1185">Reference proteome</keyword>
<evidence type="ECO:0000256" key="4">
    <source>
        <dbReference type="ARBA" id="ARBA00022737"/>
    </source>
</evidence>
<dbReference type="Gene3D" id="2.170.130.20">
    <property type="entry name" value="LCCL-like domain"/>
    <property type="match status" value="1"/>
</dbReference>
<feature type="domain" description="LCCL" evidence="6">
    <location>
        <begin position="65"/>
        <end position="136"/>
    </location>
</feature>
<evidence type="ECO:0000256" key="5">
    <source>
        <dbReference type="ARBA" id="ARBA00023157"/>
    </source>
</evidence>
<dbReference type="Pfam" id="PF03815">
    <property type="entry name" value="LCCL"/>
    <property type="match status" value="1"/>
</dbReference>
<evidence type="ECO:0000256" key="2">
    <source>
        <dbReference type="ARBA" id="ARBA00022525"/>
    </source>
</evidence>
<dbReference type="PANTHER" id="PTHR31331">
    <property type="entry name" value="LCCL DOMAIN PROTEIN (AFU_ORTHOLOGUE AFUA_5G08630)"/>
    <property type="match status" value="1"/>
</dbReference>
<dbReference type="SMART" id="SM00603">
    <property type="entry name" value="LCCL"/>
    <property type="match status" value="1"/>
</dbReference>
<proteinExistence type="predicted"/>
<dbReference type="GO" id="GO:0005576">
    <property type="term" value="C:extracellular region"/>
    <property type="evidence" value="ECO:0007669"/>
    <property type="project" value="UniProtKB-SubCell"/>
</dbReference>
<sequence>MQLPALTSAPFPHPMTIIYPIVIKIFYITLEISFRVRNVNSLPQSIFNCDIKAGKIINPEFIAKCPPGCQDIKYRVYGTNIYASFSTVCSAAIHSGATDNSGGKILVQKVAGQSGYRGSFSNGIRSLSLPRWRESFIVSEGKPKKGVTYPSTLEYASSKSSPVKTGKYLPSTSMSFRSGLIPIISDILTIVNIFVTEVM</sequence>
<dbReference type="InterPro" id="IPR004043">
    <property type="entry name" value="LCCL"/>
</dbReference>
<evidence type="ECO:0000313" key="8">
    <source>
        <dbReference type="Proteomes" id="UP000694390"/>
    </source>
</evidence>
<keyword evidence="5" id="KW-1015">Disulfide bond</keyword>
<dbReference type="InterPro" id="IPR051957">
    <property type="entry name" value="CRISP-LCCL_domain"/>
</dbReference>
<name>A0A8C4WCF8_9SAUR</name>
<comment type="subcellular location">
    <subcellularLocation>
        <location evidence="1">Secreted</location>
    </subcellularLocation>
</comment>
<reference evidence="7" key="1">
    <citation type="submission" date="2025-08" db="UniProtKB">
        <authorList>
            <consortium name="Ensembl"/>
        </authorList>
    </citation>
    <scope>IDENTIFICATION</scope>
</reference>
<evidence type="ECO:0000256" key="1">
    <source>
        <dbReference type="ARBA" id="ARBA00004613"/>
    </source>
</evidence>
<dbReference type="InterPro" id="IPR036609">
    <property type="entry name" value="LCCL_sf"/>
</dbReference>
<dbReference type="FunFam" id="2.170.130.20:FF:000001">
    <property type="entry name" value="Cysteine-rich secretory protein LCCL domain-containing 1"/>
    <property type="match status" value="1"/>
</dbReference>
<dbReference type="Proteomes" id="UP000694390">
    <property type="component" value="Unassembled WGS sequence"/>
</dbReference>
<dbReference type="OrthoDB" id="9337285at2759"/>
<keyword evidence="4" id="KW-0677">Repeat</keyword>
<dbReference type="AlphaFoldDB" id="A0A8C4WCF8"/>
<accession>A0A8C4WCF8</accession>
<dbReference type="PROSITE" id="PS50820">
    <property type="entry name" value="LCCL"/>
    <property type="match status" value="1"/>
</dbReference>
<keyword evidence="2" id="KW-0964">Secreted</keyword>
<evidence type="ECO:0000259" key="6">
    <source>
        <dbReference type="PROSITE" id="PS50820"/>
    </source>
</evidence>
<dbReference type="PANTHER" id="PTHR31331:SF1">
    <property type="entry name" value="CYSTEINE RICH SECRETORY PROTEIN LCCL DOMAIN CONTAINING 2"/>
    <property type="match status" value="1"/>
</dbReference>
<evidence type="ECO:0000256" key="3">
    <source>
        <dbReference type="ARBA" id="ARBA00022729"/>
    </source>
</evidence>
<dbReference type="GeneTree" id="ENSGT00940000159330"/>
<protein>
    <recommendedName>
        <fullName evidence="6">LCCL domain-containing protein</fullName>
    </recommendedName>
</protein>
<dbReference type="Ensembl" id="ENSGEVT00005016050.1">
    <property type="protein sequence ID" value="ENSGEVP00005015273.1"/>
    <property type="gene ID" value="ENSGEVG00005010856.1"/>
</dbReference>
<evidence type="ECO:0000313" key="7">
    <source>
        <dbReference type="Ensembl" id="ENSGEVP00005015273.1"/>
    </source>
</evidence>
<keyword evidence="3" id="KW-0732">Signal</keyword>
<dbReference type="SUPFAM" id="SSF69848">
    <property type="entry name" value="LCCL domain"/>
    <property type="match status" value="1"/>
</dbReference>
<organism evidence="7 8">
    <name type="scientific">Gopherus evgoodei</name>
    <name type="common">Goodes thornscrub tortoise</name>
    <dbReference type="NCBI Taxonomy" id="1825980"/>
    <lineage>
        <taxon>Eukaryota</taxon>
        <taxon>Metazoa</taxon>
        <taxon>Chordata</taxon>
        <taxon>Craniata</taxon>
        <taxon>Vertebrata</taxon>
        <taxon>Euteleostomi</taxon>
        <taxon>Archelosauria</taxon>
        <taxon>Testudinata</taxon>
        <taxon>Testudines</taxon>
        <taxon>Cryptodira</taxon>
        <taxon>Durocryptodira</taxon>
        <taxon>Testudinoidea</taxon>
        <taxon>Testudinidae</taxon>
        <taxon>Gopherus</taxon>
    </lineage>
</organism>
<reference evidence="7" key="2">
    <citation type="submission" date="2025-09" db="UniProtKB">
        <authorList>
            <consortium name="Ensembl"/>
        </authorList>
    </citation>
    <scope>IDENTIFICATION</scope>
</reference>